<protein>
    <recommendedName>
        <fullName evidence="1">THIF-type NAD/FAD binding fold domain-containing protein</fullName>
    </recommendedName>
</protein>
<evidence type="ECO:0000313" key="2">
    <source>
        <dbReference type="EMBL" id="PND30199.1"/>
    </source>
</evidence>
<dbReference type="PANTHER" id="PTHR10953">
    <property type="entry name" value="UBIQUITIN-ACTIVATING ENZYME E1"/>
    <property type="match status" value="1"/>
</dbReference>
<dbReference type="PANTHER" id="PTHR10953:SF247">
    <property type="entry name" value="SLL6053 PROTEIN"/>
    <property type="match status" value="1"/>
</dbReference>
<dbReference type="Pfam" id="PF00899">
    <property type="entry name" value="ThiF"/>
    <property type="match status" value="1"/>
</dbReference>
<dbReference type="GO" id="GO:0004792">
    <property type="term" value="F:thiosulfate-cyanide sulfurtransferase activity"/>
    <property type="evidence" value="ECO:0007669"/>
    <property type="project" value="TreeGrafter"/>
</dbReference>
<keyword evidence="3" id="KW-1185">Reference proteome</keyword>
<feature type="domain" description="THIF-type NAD/FAD binding fold" evidence="1">
    <location>
        <begin position="13"/>
        <end position="199"/>
    </location>
</feature>
<evidence type="ECO:0000313" key="3">
    <source>
        <dbReference type="Proteomes" id="UP000235994"/>
    </source>
</evidence>
<dbReference type="SUPFAM" id="SSF69572">
    <property type="entry name" value="Activating enzymes of the ubiquitin-like proteins"/>
    <property type="match status" value="1"/>
</dbReference>
<dbReference type="Gene3D" id="3.40.50.720">
    <property type="entry name" value="NAD(P)-binding Rossmann-like Domain"/>
    <property type="match status" value="1"/>
</dbReference>
<dbReference type="InterPro" id="IPR045886">
    <property type="entry name" value="ThiF/MoeB/HesA"/>
</dbReference>
<name>A0A2N8K9S6_9BURK</name>
<dbReference type="RefSeq" id="WP_102775910.1">
    <property type="nucleotide sequence ID" value="NZ_POQS01000010.1"/>
</dbReference>
<dbReference type="EMBL" id="POQS01000010">
    <property type="protein sequence ID" value="PND30199.1"/>
    <property type="molecule type" value="Genomic_DNA"/>
</dbReference>
<organism evidence="2 3">
    <name type="scientific">Achromobacter pulmonis</name>
    <dbReference type="NCBI Taxonomy" id="1389932"/>
    <lineage>
        <taxon>Bacteria</taxon>
        <taxon>Pseudomonadati</taxon>
        <taxon>Pseudomonadota</taxon>
        <taxon>Betaproteobacteria</taxon>
        <taxon>Burkholderiales</taxon>
        <taxon>Alcaligenaceae</taxon>
        <taxon>Achromobacter</taxon>
    </lineage>
</organism>
<sequence length="277" mass="30862">MEHLINPDLIDRRVTVHLVGVGGNGAQMAACLARLDIAMRALGHPHGLHVTAFDADRVSEANVGRQLYSAADVGRHKALVTIHRLNQFYGLDWEAEPLRYEVHQQQARVGRSAHLLISCVDSREARRQLHRLAFHDQMGYLYWLDLGNTEATAQVVLGEPEGRCKPSLRGPRLPCVTELFPELLDEGVPEDNQPSCSVRMSLASQGLFVNDVAVRFAAQMLYELFSKGRLSAHGVVINLDSKRTGPIEVDPRTWARFGFHAEEAKESQQPEEAAMTE</sequence>
<gene>
    <name evidence="2" type="ORF">C1I89_29985</name>
</gene>
<dbReference type="Proteomes" id="UP000235994">
    <property type="component" value="Unassembled WGS sequence"/>
</dbReference>
<dbReference type="InterPro" id="IPR035985">
    <property type="entry name" value="Ubiquitin-activating_enz"/>
</dbReference>
<reference evidence="2 3" key="1">
    <citation type="submission" date="2018-01" db="EMBL/GenBank/DDBJ databases">
        <title>The draft genome of an aniline degradation strain ANB-1.</title>
        <authorList>
            <person name="Zhang L."/>
            <person name="Jiang J."/>
        </authorList>
    </citation>
    <scope>NUCLEOTIDE SEQUENCE [LARGE SCALE GENOMIC DNA]</scope>
    <source>
        <strain evidence="2 3">ANB-1</strain>
    </source>
</reference>
<dbReference type="NCBIfam" id="TIGR03736">
    <property type="entry name" value="PRTRC_ThiF"/>
    <property type="match status" value="1"/>
</dbReference>
<dbReference type="GO" id="GO:0016779">
    <property type="term" value="F:nucleotidyltransferase activity"/>
    <property type="evidence" value="ECO:0007669"/>
    <property type="project" value="TreeGrafter"/>
</dbReference>
<evidence type="ECO:0000259" key="1">
    <source>
        <dbReference type="Pfam" id="PF00899"/>
    </source>
</evidence>
<accession>A0A2N8K9S6</accession>
<proteinExistence type="predicted"/>
<dbReference type="InterPro" id="IPR000594">
    <property type="entry name" value="ThiF_NAD_FAD-bd"/>
</dbReference>
<dbReference type="AlphaFoldDB" id="A0A2N8K9S6"/>
<dbReference type="InterPro" id="IPR022500">
    <property type="entry name" value="PRTRC_ThiF"/>
</dbReference>
<dbReference type="GO" id="GO:0005737">
    <property type="term" value="C:cytoplasm"/>
    <property type="evidence" value="ECO:0007669"/>
    <property type="project" value="TreeGrafter"/>
</dbReference>
<comment type="caution">
    <text evidence="2">The sequence shown here is derived from an EMBL/GenBank/DDBJ whole genome shotgun (WGS) entry which is preliminary data.</text>
</comment>
<dbReference type="GO" id="GO:0008641">
    <property type="term" value="F:ubiquitin-like modifier activating enzyme activity"/>
    <property type="evidence" value="ECO:0007669"/>
    <property type="project" value="InterPro"/>
</dbReference>